<comment type="caution">
    <text evidence="2">The sequence shown here is derived from an EMBL/GenBank/DDBJ whole genome shotgun (WGS) entry which is preliminary data.</text>
</comment>
<feature type="region of interest" description="Disordered" evidence="1">
    <location>
        <begin position="668"/>
        <end position="689"/>
    </location>
</feature>
<feature type="compositionally biased region" description="Basic and acidic residues" evidence="1">
    <location>
        <begin position="371"/>
        <end position="399"/>
    </location>
</feature>
<protein>
    <submittedName>
        <fullName evidence="2">Laminin subunit alpha-2</fullName>
    </submittedName>
</protein>
<feature type="compositionally biased region" description="Basic and acidic residues" evidence="1">
    <location>
        <begin position="537"/>
        <end position="548"/>
    </location>
</feature>
<dbReference type="EMBL" id="NEDP02005570">
    <property type="protein sequence ID" value="OWF38229.1"/>
    <property type="molecule type" value="Genomic_DNA"/>
</dbReference>
<dbReference type="PANTHER" id="PTHR34488:SF1">
    <property type="entry name" value="SI:CH211-245H14.1-RELATED"/>
    <property type="match status" value="1"/>
</dbReference>
<feature type="compositionally biased region" description="Polar residues" evidence="1">
    <location>
        <begin position="584"/>
        <end position="600"/>
    </location>
</feature>
<evidence type="ECO:0000256" key="1">
    <source>
        <dbReference type="SAM" id="MobiDB-lite"/>
    </source>
</evidence>
<reference evidence="2 3" key="1">
    <citation type="journal article" date="2017" name="Nat. Ecol. Evol.">
        <title>Scallop genome provides insights into evolution of bilaterian karyotype and development.</title>
        <authorList>
            <person name="Wang S."/>
            <person name="Zhang J."/>
            <person name="Jiao W."/>
            <person name="Li J."/>
            <person name="Xun X."/>
            <person name="Sun Y."/>
            <person name="Guo X."/>
            <person name="Huan P."/>
            <person name="Dong B."/>
            <person name="Zhang L."/>
            <person name="Hu X."/>
            <person name="Sun X."/>
            <person name="Wang J."/>
            <person name="Zhao C."/>
            <person name="Wang Y."/>
            <person name="Wang D."/>
            <person name="Huang X."/>
            <person name="Wang R."/>
            <person name="Lv J."/>
            <person name="Li Y."/>
            <person name="Zhang Z."/>
            <person name="Liu B."/>
            <person name="Lu W."/>
            <person name="Hui Y."/>
            <person name="Liang J."/>
            <person name="Zhou Z."/>
            <person name="Hou R."/>
            <person name="Li X."/>
            <person name="Liu Y."/>
            <person name="Li H."/>
            <person name="Ning X."/>
            <person name="Lin Y."/>
            <person name="Zhao L."/>
            <person name="Xing Q."/>
            <person name="Dou J."/>
            <person name="Li Y."/>
            <person name="Mao J."/>
            <person name="Guo H."/>
            <person name="Dou H."/>
            <person name="Li T."/>
            <person name="Mu C."/>
            <person name="Jiang W."/>
            <person name="Fu Q."/>
            <person name="Fu X."/>
            <person name="Miao Y."/>
            <person name="Liu J."/>
            <person name="Yu Q."/>
            <person name="Li R."/>
            <person name="Liao H."/>
            <person name="Li X."/>
            <person name="Kong Y."/>
            <person name="Jiang Z."/>
            <person name="Chourrout D."/>
            <person name="Li R."/>
            <person name="Bao Z."/>
        </authorList>
    </citation>
    <scope>NUCLEOTIDE SEQUENCE [LARGE SCALE GENOMIC DNA]</scope>
    <source>
        <strain evidence="2 3">PY_sf001</strain>
    </source>
</reference>
<dbReference type="PANTHER" id="PTHR34488">
    <property type="entry name" value="SI:CH211-245H14.1-RELATED"/>
    <property type="match status" value="1"/>
</dbReference>
<dbReference type="OrthoDB" id="8446971at2759"/>
<dbReference type="Gene3D" id="1.10.287.1490">
    <property type="match status" value="1"/>
</dbReference>
<feature type="compositionally biased region" description="Polar residues" evidence="1">
    <location>
        <begin position="168"/>
        <end position="177"/>
    </location>
</feature>
<evidence type="ECO:0000313" key="3">
    <source>
        <dbReference type="Proteomes" id="UP000242188"/>
    </source>
</evidence>
<feature type="compositionally biased region" description="Polar residues" evidence="1">
    <location>
        <begin position="358"/>
        <end position="370"/>
    </location>
</feature>
<sequence>MSIVPCLFEVHVVEFPSIYLAMETELTTTRKNDELQLCYDLKKDSAGHLTELQRIVSKLTEIPKSQIKAKRDLRNVLCGACRGKPYEVLNLPLPSFSNIGCQTVDRFSELELSNSNEEFLNQMVHILIENERLGCTKSRNEGYDDQNRRTRQNTSVQPLPRKGLGVNKGSQEQGSSRTETERALSVQIAKLTSEKEELQSNLKTQQITMVKLQTTIDNNHEKQETAQIELKRAFSEKIGRLTSEKEELKNTLKTQQETIQNLQTTLEEQGSSRTETERALSVQIAKLTSEKEELQSNLKTQQITMVKLQTTIEMKAEETDLVENSRDVYHPQNRRVSFDSSPKTVYASSDRDIAQEQALGTDTCSIGQANQDKETSTMERNVESEQIEKSEMEFEKITQDMDNPDSELSSLQSQESTHSSEMKSFTLNSSKTEERQQTLQDENNVYESEIMTFKLENAEFRQSLKENSEKLTQAIDELERIKTENTSLKADCNTRDDDLRSMKTEKGKTDKHIESLKYEKQKLQCVVDDLNTKMKHTESELKKTRSDNKTLINSEEARDDEVKSLKTEKDKLDSHMERVKQEKQNLQNKLDNVDAQMTQMESELKKTKTENEKLADSQTARDDELKSLKTEKSKLDSHMERVKQEKQNLQNKLDNVDAQMTQMESVLKKTKTENKKLIDSQNEQREESENLRHQIKELSLPKKKRVVLGLRSEKSGLGKTLVDMVTKELTRRLQQRLDMFSLNLTISFSQTPSEVTNGLQVVLCLNMSRVGTNIADTLKGIKADRDMFVMVLHHTSKENLSSLTPTSHRVTGSELRQLGGILDMVFDSSSGLYECDLNNTAWESLSLVNKNMPKTCIDRNREAGLLIGHGMTNLELKNRVEHDHISQRR</sequence>
<feature type="compositionally biased region" description="Basic and acidic residues" evidence="1">
    <location>
        <begin position="602"/>
        <end position="646"/>
    </location>
</feature>
<dbReference type="STRING" id="6573.A0A210PP00"/>
<feature type="compositionally biased region" description="Basic and acidic residues" evidence="1">
    <location>
        <begin position="560"/>
        <end position="583"/>
    </location>
</feature>
<evidence type="ECO:0000313" key="2">
    <source>
        <dbReference type="EMBL" id="OWF38229.1"/>
    </source>
</evidence>
<accession>A0A210PP00</accession>
<feature type="region of interest" description="Disordered" evidence="1">
    <location>
        <begin position="356"/>
        <end position="438"/>
    </location>
</feature>
<proteinExistence type="predicted"/>
<feature type="compositionally biased region" description="Low complexity" evidence="1">
    <location>
        <begin position="406"/>
        <end position="419"/>
    </location>
</feature>
<gene>
    <name evidence="2" type="ORF">KP79_PYT10604</name>
</gene>
<dbReference type="Proteomes" id="UP000242188">
    <property type="component" value="Unassembled WGS sequence"/>
</dbReference>
<organism evidence="2 3">
    <name type="scientific">Mizuhopecten yessoensis</name>
    <name type="common">Japanese scallop</name>
    <name type="synonym">Patinopecten yessoensis</name>
    <dbReference type="NCBI Taxonomy" id="6573"/>
    <lineage>
        <taxon>Eukaryota</taxon>
        <taxon>Metazoa</taxon>
        <taxon>Spiralia</taxon>
        <taxon>Lophotrochozoa</taxon>
        <taxon>Mollusca</taxon>
        <taxon>Bivalvia</taxon>
        <taxon>Autobranchia</taxon>
        <taxon>Pteriomorphia</taxon>
        <taxon>Pectinida</taxon>
        <taxon>Pectinoidea</taxon>
        <taxon>Pectinidae</taxon>
        <taxon>Mizuhopecten</taxon>
    </lineage>
</organism>
<name>A0A210PP00_MIZYE</name>
<dbReference type="AlphaFoldDB" id="A0A210PP00"/>
<feature type="region of interest" description="Disordered" evidence="1">
    <location>
        <begin position="138"/>
        <end position="182"/>
    </location>
</feature>
<keyword evidence="3" id="KW-1185">Reference proteome</keyword>
<feature type="region of interest" description="Disordered" evidence="1">
    <location>
        <begin position="537"/>
        <end position="655"/>
    </location>
</feature>
<feature type="compositionally biased region" description="Basic and acidic residues" evidence="1">
    <location>
        <begin position="138"/>
        <end position="148"/>
    </location>
</feature>